<dbReference type="SUPFAM" id="SSF52540">
    <property type="entry name" value="P-loop containing nucleoside triphosphate hydrolases"/>
    <property type="match status" value="1"/>
</dbReference>
<dbReference type="GO" id="GO:0034040">
    <property type="term" value="F:ATPase-coupled lipid transmembrane transporter activity"/>
    <property type="evidence" value="ECO:0007669"/>
    <property type="project" value="TreeGrafter"/>
</dbReference>
<dbReference type="FunFam" id="3.40.50.300:FF:000854">
    <property type="entry name" value="Multidrug ABC transporter ATP-binding protein"/>
    <property type="match status" value="1"/>
</dbReference>
<evidence type="ECO:0000256" key="3">
    <source>
        <dbReference type="ARBA" id="ARBA00022475"/>
    </source>
</evidence>
<feature type="domain" description="ABC transporter" evidence="10">
    <location>
        <begin position="329"/>
        <end position="560"/>
    </location>
</feature>
<dbReference type="GO" id="GO:0005886">
    <property type="term" value="C:plasma membrane"/>
    <property type="evidence" value="ECO:0007669"/>
    <property type="project" value="UniProtKB-SubCell"/>
</dbReference>
<keyword evidence="3" id="KW-1003">Cell membrane</keyword>
<protein>
    <submittedName>
        <fullName evidence="12">ATP-binding/permease protein CydD</fullName>
    </submittedName>
</protein>
<dbReference type="InterPro" id="IPR039421">
    <property type="entry name" value="Type_1_exporter"/>
</dbReference>
<evidence type="ECO:0000259" key="11">
    <source>
        <dbReference type="PROSITE" id="PS50929"/>
    </source>
</evidence>
<feature type="transmembrane region" description="Helical" evidence="9">
    <location>
        <begin position="268"/>
        <end position="290"/>
    </location>
</feature>
<evidence type="ECO:0000256" key="8">
    <source>
        <dbReference type="ARBA" id="ARBA00023136"/>
    </source>
</evidence>
<name>A0A379DF27_9FIRM</name>
<evidence type="ECO:0000256" key="1">
    <source>
        <dbReference type="ARBA" id="ARBA00004651"/>
    </source>
</evidence>
<dbReference type="InterPro" id="IPR027417">
    <property type="entry name" value="P-loop_NTPase"/>
</dbReference>
<evidence type="ECO:0000256" key="7">
    <source>
        <dbReference type="ARBA" id="ARBA00022989"/>
    </source>
</evidence>
<dbReference type="Pfam" id="PF00005">
    <property type="entry name" value="ABC_tran"/>
    <property type="match status" value="1"/>
</dbReference>
<dbReference type="PROSITE" id="PS50929">
    <property type="entry name" value="ABC_TM1F"/>
    <property type="match status" value="1"/>
</dbReference>
<feature type="transmembrane region" description="Helical" evidence="9">
    <location>
        <begin position="154"/>
        <end position="174"/>
    </location>
</feature>
<evidence type="ECO:0000256" key="9">
    <source>
        <dbReference type="SAM" id="Phobius"/>
    </source>
</evidence>
<dbReference type="EMBL" id="UGTH01000001">
    <property type="protein sequence ID" value="SUB76360.1"/>
    <property type="molecule type" value="Genomic_DNA"/>
</dbReference>
<feature type="transmembrane region" description="Helical" evidence="9">
    <location>
        <begin position="240"/>
        <end position="262"/>
    </location>
</feature>
<keyword evidence="7 9" id="KW-1133">Transmembrane helix</keyword>
<evidence type="ECO:0000256" key="2">
    <source>
        <dbReference type="ARBA" id="ARBA00022448"/>
    </source>
</evidence>
<dbReference type="InterPro" id="IPR003593">
    <property type="entry name" value="AAA+_ATPase"/>
</dbReference>
<dbReference type="Gene3D" id="1.20.1560.10">
    <property type="entry name" value="ABC transporter type 1, transmembrane domain"/>
    <property type="match status" value="1"/>
</dbReference>
<dbReference type="RefSeq" id="WP_115312308.1">
    <property type="nucleotide sequence ID" value="NZ_UGTH01000001.1"/>
</dbReference>
<gene>
    <name evidence="12" type="primary">cydD_2</name>
    <name evidence="12" type="ORF">NCTC11088_02178</name>
</gene>
<dbReference type="InterPro" id="IPR036640">
    <property type="entry name" value="ABC1_TM_sf"/>
</dbReference>
<keyword evidence="8 9" id="KW-0472">Membrane</keyword>
<dbReference type="InterPro" id="IPR017871">
    <property type="entry name" value="ABC_transporter-like_CS"/>
</dbReference>
<feature type="transmembrane region" description="Helical" evidence="9">
    <location>
        <begin position="16"/>
        <end position="39"/>
    </location>
</feature>
<dbReference type="SMART" id="SM00382">
    <property type="entry name" value="AAA"/>
    <property type="match status" value="1"/>
</dbReference>
<dbReference type="InterPro" id="IPR003439">
    <property type="entry name" value="ABC_transporter-like_ATP-bd"/>
</dbReference>
<comment type="subcellular location">
    <subcellularLocation>
        <location evidence="1">Cell membrane</location>
        <topology evidence="1">Multi-pass membrane protein</topology>
    </subcellularLocation>
</comment>
<dbReference type="AlphaFoldDB" id="A0A379DF27"/>
<dbReference type="InterPro" id="IPR011527">
    <property type="entry name" value="ABC1_TM_dom"/>
</dbReference>
<evidence type="ECO:0000313" key="12">
    <source>
        <dbReference type="EMBL" id="SUB76360.1"/>
    </source>
</evidence>
<dbReference type="PROSITE" id="PS50893">
    <property type="entry name" value="ABC_TRANSPORTER_2"/>
    <property type="match status" value="1"/>
</dbReference>
<keyword evidence="5" id="KW-0547">Nucleotide-binding</keyword>
<dbReference type="Pfam" id="PF00664">
    <property type="entry name" value="ABC_membrane"/>
    <property type="match status" value="1"/>
</dbReference>
<evidence type="ECO:0000256" key="6">
    <source>
        <dbReference type="ARBA" id="ARBA00022840"/>
    </source>
</evidence>
<reference evidence="12 13" key="1">
    <citation type="submission" date="2018-06" db="EMBL/GenBank/DDBJ databases">
        <authorList>
            <consortium name="Pathogen Informatics"/>
            <person name="Doyle S."/>
        </authorList>
    </citation>
    <scope>NUCLEOTIDE SEQUENCE [LARGE SCALE GENOMIC DNA]</scope>
    <source>
        <strain evidence="12 13">NCTC11088</strain>
    </source>
</reference>
<dbReference type="GO" id="GO:0005524">
    <property type="term" value="F:ATP binding"/>
    <property type="evidence" value="ECO:0007669"/>
    <property type="project" value="UniProtKB-KW"/>
</dbReference>
<feature type="transmembrane region" description="Helical" evidence="9">
    <location>
        <begin position="125"/>
        <end position="147"/>
    </location>
</feature>
<dbReference type="Gene3D" id="3.40.50.300">
    <property type="entry name" value="P-loop containing nucleotide triphosphate hydrolases"/>
    <property type="match status" value="1"/>
</dbReference>
<dbReference type="PANTHER" id="PTHR24221">
    <property type="entry name" value="ATP-BINDING CASSETTE SUB-FAMILY B"/>
    <property type="match status" value="1"/>
</dbReference>
<dbReference type="GO" id="GO:0140359">
    <property type="term" value="F:ABC-type transporter activity"/>
    <property type="evidence" value="ECO:0007669"/>
    <property type="project" value="InterPro"/>
</dbReference>
<sequence length="570" mass="64683">MINKKLLKLMEKEKVYILYLIMLKIVALLLNVGMIYCIANSVTSVINLNIIEYKLIAVLGVILLLQIGVIRLISAISNELSCKVKEKIRIKLFDKVYSYGMRYSKNFNIAEISQLSVNGIENLEVYFSSFIPQLVYSIVSPIILFCFLLNINKVIAIVLIVLVPLIPMAIILVQKLAKKINSQYWGSYVDLSEVFVDFLEGLTTLIIFNADEAQNKKLNKYAEEFRIKTMKVLSMQLNNITVLDIIAYSGAVLGILFSAYYYDLGEINIQQVLVVILISSEFFLPLRLLGSFFHIAMNGMGAVDHLFRVMETKEELKGNEYIDTKTPSIVMNNIGFSYDGIRQVLNNINMDFKFGTLNYLVGKSGCGKSTVAALLMNSIIPNTGEISYGGKTNLKEEEILKNATLVTNNPYLFKGTLRYNLQMGNEDIKESEMWSILEKLSLKDYFISENGLDTLISEQGNNFSGGQRQRIAIARAILKNSPIYIFDEATSNIDAESEDIIMQFIEELKKNKLIIIISHRLKHSVSADCIYYMENSEVKEKGTFKELIELNGNFSKLYNSQVALENWRIK</sequence>
<keyword evidence="2" id="KW-0813">Transport</keyword>
<dbReference type="SUPFAM" id="SSF90123">
    <property type="entry name" value="ABC transporter transmembrane region"/>
    <property type="match status" value="1"/>
</dbReference>
<keyword evidence="4 9" id="KW-0812">Transmembrane</keyword>
<dbReference type="PANTHER" id="PTHR24221:SF654">
    <property type="entry name" value="ATP-BINDING CASSETTE SUB-FAMILY B MEMBER 6"/>
    <property type="match status" value="1"/>
</dbReference>
<feature type="transmembrane region" description="Helical" evidence="9">
    <location>
        <begin position="51"/>
        <end position="73"/>
    </location>
</feature>
<feature type="domain" description="ABC transmembrane type-1" evidence="11">
    <location>
        <begin position="20"/>
        <end position="298"/>
    </location>
</feature>
<organism evidence="12 13">
    <name type="scientific">Peptoniphilus indolicus</name>
    <dbReference type="NCBI Taxonomy" id="33030"/>
    <lineage>
        <taxon>Bacteria</taxon>
        <taxon>Bacillati</taxon>
        <taxon>Bacillota</taxon>
        <taxon>Tissierellia</taxon>
        <taxon>Tissierellales</taxon>
        <taxon>Peptoniphilaceae</taxon>
        <taxon>Peptoniphilus</taxon>
    </lineage>
</organism>
<evidence type="ECO:0000256" key="5">
    <source>
        <dbReference type="ARBA" id="ARBA00022741"/>
    </source>
</evidence>
<dbReference type="GO" id="GO:0016887">
    <property type="term" value="F:ATP hydrolysis activity"/>
    <property type="evidence" value="ECO:0007669"/>
    <property type="project" value="InterPro"/>
</dbReference>
<proteinExistence type="predicted"/>
<dbReference type="PROSITE" id="PS00211">
    <property type="entry name" value="ABC_TRANSPORTER_1"/>
    <property type="match status" value="1"/>
</dbReference>
<keyword evidence="6 12" id="KW-0067">ATP-binding</keyword>
<evidence type="ECO:0000313" key="13">
    <source>
        <dbReference type="Proteomes" id="UP000254777"/>
    </source>
</evidence>
<accession>A0A379DF27</accession>
<evidence type="ECO:0000256" key="4">
    <source>
        <dbReference type="ARBA" id="ARBA00022692"/>
    </source>
</evidence>
<dbReference type="Proteomes" id="UP000254777">
    <property type="component" value="Unassembled WGS sequence"/>
</dbReference>
<evidence type="ECO:0000259" key="10">
    <source>
        <dbReference type="PROSITE" id="PS50893"/>
    </source>
</evidence>